<keyword evidence="5 8" id="KW-1133">Transmembrane helix</keyword>
<feature type="transmembrane region" description="Helical" evidence="8">
    <location>
        <begin position="132"/>
        <end position="153"/>
    </location>
</feature>
<keyword evidence="4 8" id="KW-0812">Transmembrane</keyword>
<feature type="transmembrane region" description="Helical" evidence="8">
    <location>
        <begin position="71"/>
        <end position="91"/>
    </location>
</feature>
<comment type="caution">
    <text evidence="10">The sequence shown here is derived from an EMBL/GenBank/DDBJ whole genome shotgun (WGS) entry which is preliminary data.</text>
</comment>
<dbReference type="GO" id="GO:0016020">
    <property type="term" value="C:membrane"/>
    <property type="evidence" value="ECO:0007669"/>
    <property type="project" value="UniProtKB-SubCell"/>
</dbReference>
<evidence type="ECO:0000259" key="9">
    <source>
        <dbReference type="PROSITE" id="PS50850"/>
    </source>
</evidence>
<feature type="transmembrane region" description="Helical" evidence="8">
    <location>
        <begin position="165"/>
        <end position="184"/>
    </location>
</feature>
<feature type="transmembrane region" description="Helical" evidence="8">
    <location>
        <begin position="418"/>
        <end position="438"/>
    </location>
</feature>
<name>W9WRC1_9EURO</name>
<feature type="transmembrane region" description="Helical" evidence="8">
    <location>
        <begin position="31"/>
        <end position="51"/>
    </location>
</feature>
<protein>
    <recommendedName>
        <fullName evidence="9">Major facilitator superfamily (MFS) profile domain-containing protein</fullName>
    </recommendedName>
</protein>
<proteinExistence type="inferred from homology"/>
<dbReference type="Gene3D" id="1.20.1250.20">
    <property type="entry name" value="MFS general substrate transporter like domains"/>
    <property type="match status" value="1"/>
</dbReference>
<keyword evidence="3 7" id="KW-0813">Transport</keyword>
<comment type="subcellular location">
    <subcellularLocation>
        <location evidence="1">Membrane</location>
        <topology evidence="1">Multi-pass membrane protein</topology>
    </subcellularLocation>
</comment>
<dbReference type="SUPFAM" id="SSF103473">
    <property type="entry name" value="MFS general substrate transporter"/>
    <property type="match status" value="1"/>
</dbReference>
<evidence type="ECO:0000256" key="3">
    <source>
        <dbReference type="ARBA" id="ARBA00022448"/>
    </source>
</evidence>
<feature type="transmembrane region" description="Helical" evidence="8">
    <location>
        <begin position="381"/>
        <end position="406"/>
    </location>
</feature>
<reference evidence="10 11" key="1">
    <citation type="submission" date="2013-03" db="EMBL/GenBank/DDBJ databases">
        <title>The Genome Sequence of Cladophialophora psammophila CBS 110553.</title>
        <authorList>
            <consortium name="The Broad Institute Genomics Platform"/>
            <person name="Cuomo C."/>
            <person name="de Hoog S."/>
            <person name="Gorbushina A."/>
            <person name="Walker B."/>
            <person name="Young S.K."/>
            <person name="Zeng Q."/>
            <person name="Gargeya S."/>
            <person name="Fitzgerald M."/>
            <person name="Haas B."/>
            <person name="Abouelleil A."/>
            <person name="Allen A.W."/>
            <person name="Alvarado L."/>
            <person name="Arachchi H.M."/>
            <person name="Berlin A.M."/>
            <person name="Chapman S.B."/>
            <person name="Gainer-Dewar J."/>
            <person name="Goldberg J."/>
            <person name="Griggs A."/>
            <person name="Gujja S."/>
            <person name="Hansen M."/>
            <person name="Howarth C."/>
            <person name="Imamovic A."/>
            <person name="Ireland A."/>
            <person name="Larimer J."/>
            <person name="McCowan C."/>
            <person name="Murphy C."/>
            <person name="Pearson M."/>
            <person name="Poon T.W."/>
            <person name="Priest M."/>
            <person name="Roberts A."/>
            <person name="Saif S."/>
            <person name="Shea T."/>
            <person name="Sisk P."/>
            <person name="Sykes S."/>
            <person name="Wortman J."/>
            <person name="Nusbaum C."/>
            <person name="Birren B."/>
        </authorList>
    </citation>
    <scope>NUCLEOTIDE SEQUENCE [LARGE SCALE GENOMIC DNA]</scope>
    <source>
        <strain evidence="10 11">CBS 110553</strain>
    </source>
</reference>
<feature type="transmembrane region" description="Helical" evidence="8">
    <location>
        <begin position="103"/>
        <end position="120"/>
    </location>
</feature>
<dbReference type="InterPro" id="IPR005828">
    <property type="entry name" value="MFS_sugar_transport-like"/>
</dbReference>
<keyword evidence="11" id="KW-1185">Reference proteome</keyword>
<feature type="transmembrane region" description="Helical" evidence="8">
    <location>
        <begin position="190"/>
        <end position="213"/>
    </location>
</feature>
<dbReference type="InterPro" id="IPR003663">
    <property type="entry name" value="Sugar/inositol_transpt"/>
</dbReference>
<organism evidence="10 11">
    <name type="scientific">Cladophialophora psammophila CBS 110553</name>
    <dbReference type="NCBI Taxonomy" id="1182543"/>
    <lineage>
        <taxon>Eukaryota</taxon>
        <taxon>Fungi</taxon>
        <taxon>Dikarya</taxon>
        <taxon>Ascomycota</taxon>
        <taxon>Pezizomycotina</taxon>
        <taxon>Eurotiomycetes</taxon>
        <taxon>Chaetothyriomycetidae</taxon>
        <taxon>Chaetothyriales</taxon>
        <taxon>Herpotrichiellaceae</taxon>
        <taxon>Cladophialophora</taxon>
    </lineage>
</organism>
<comment type="similarity">
    <text evidence="2 7">Belongs to the major facilitator superfamily. Sugar transporter (TC 2.A.1.1) family.</text>
</comment>
<dbReference type="AlphaFoldDB" id="W9WRC1"/>
<dbReference type="InterPro" id="IPR050360">
    <property type="entry name" value="MFS_Sugar_Transporters"/>
</dbReference>
<feature type="transmembrane region" description="Helical" evidence="8">
    <location>
        <begin position="284"/>
        <end position="306"/>
    </location>
</feature>
<evidence type="ECO:0000256" key="7">
    <source>
        <dbReference type="RuleBase" id="RU003346"/>
    </source>
</evidence>
<feature type="transmembrane region" description="Helical" evidence="8">
    <location>
        <begin position="450"/>
        <end position="469"/>
    </location>
</feature>
<evidence type="ECO:0000256" key="6">
    <source>
        <dbReference type="ARBA" id="ARBA00023136"/>
    </source>
</evidence>
<dbReference type="Pfam" id="PF00083">
    <property type="entry name" value="Sugar_tr"/>
    <property type="match status" value="1"/>
</dbReference>
<dbReference type="PANTHER" id="PTHR48022">
    <property type="entry name" value="PLASTIDIC GLUCOSE TRANSPORTER 4"/>
    <property type="match status" value="1"/>
</dbReference>
<dbReference type="GeneID" id="19190468"/>
<evidence type="ECO:0000256" key="5">
    <source>
        <dbReference type="ARBA" id="ARBA00022989"/>
    </source>
</evidence>
<evidence type="ECO:0000313" key="10">
    <source>
        <dbReference type="EMBL" id="EXJ70762.1"/>
    </source>
</evidence>
<dbReference type="eggNOG" id="KOG0254">
    <property type="taxonomic scope" value="Eukaryota"/>
</dbReference>
<feature type="transmembrane region" description="Helical" evidence="8">
    <location>
        <begin position="350"/>
        <end position="369"/>
    </location>
</feature>
<dbReference type="InterPro" id="IPR036259">
    <property type="entry name" value="MFS_trans_sf"/>
</dbReference>
<dbReference type="FunFam" id="1.20.1250.20:FF:000134">
    <property type="entry name" value="MFS sugar transporter protein"/>
    <property type="match status" value="1"/>
</dbReference>
<dbReference type="PROSITE" id="PS50850">
    <property type="entry name" value="MFS"/>
    <property type="match status" value="1"/>
</dbReference>
<dbReference type="GO" id="GO:0005351">
    <property type="term" value="F:carbohydrate:proton symporter activity"/>
    <property type="evidence" value="ECO:0007669"/>
    <property type="project" value="TreeGrafter"/>
</dbReference>
<evidence type="ECO:0000313" key="11">
    <source>
        <dbReference type="Proteomes" id="UP000019471"/>
    </source>
</evidence>
<dbReference type="Proteomes" id="UP000019471">
    <property type="component" value="Unassembled WGS sequence"/>
</dbReference>
<dbReference type="RefSeq" id="XP_007744541.1">
    <property type="nucleotide sequence ID" value="XM_007746351.1"/>
</dbReference>
<feature type="domain" description="Major facilitator superfamily (MFS) profile" evidence="9">
    <location>
        <begin position="34"/>
        <end position="473"/>
    </location>
</feature>
<dbReference type="OrthoDB" id="6133115at2759"/>
<dbReference type="InterPro" id="IPR020846">
    <property type="entry name" value="MFS_dom"/>
</dbReference>
<sequence>MASAEGIFEGRLRELCKQCPPWYKNPSLVRLYLLLIAPMMTTTAWGFDNALTNGLQSIDTFMNNFGNPQGSTLGFFGASMSVGGIIGCIVGGPLNDRFGRRPLISGGALLIVGMVIMQTFSSNFGMFTGGKLLLGFGAFIQQCAASVLVVELVHPKQREALSSFFNTNIYIGFIIGAWITFGTFRMTSQWSWKLPCILQLALPAYQVVMVWFCPESPRWLISKGRIEEGRQILIKYHGNGVEDEIVRVEMEEIMAGIEADKTMIKANWQGLKTVLGTKGNRHRLWICIVTAVGSQALGGSFVAAYLPQILDQVGLTSSKDKTLINGMMTIVNWLTAIIAAFVIPKVKRRTMFLFATAGMTASFIIWTALTAEYVKHGHKGLGIGVVVIIFIYNFFTSMCWVPLVIAYPLENVTTKQRAIFFAITLFSINVSAFCSSYLNPVGLAAIGWRYYLPQCCFNALMIVIIYFTFVETKGLTLEEIAIIYDGKESFEEAVHYVSMELNAKHSEAVSHVEEHTEVKA</sequence>
<dbReference type="PANTHER" id="PTHR48022:SF64">
    <property type="entry name" value="MAJOR FACILITATOR SUPERFAMILY (MFS) PROFILE DOMAIN-CONTAINING PROTEIN"/>
    <property type="match status" value="1"/>
</dbReference>
<accession>W9WRC1</accession>
<feature type="transmembrane region" description="Helical" evidence="8">
    <location>
        <begin position="326"/>
        <end position="343"/>
    </location>
</feature>
<dbReference type="EMBL" id="AMGX01000008">
    <property type="protein sequence ID" value="EXJ70762.1"/>
    <property type="molecule type" value="Genomic_DNA"/>
</dbReference>
<evidence type="ECO:0000256" key="8">
    <source>
        <dbReference type="SAM" id="Phobius"/>
    </source>
</evidence>
<gene>
    <name evidence="10" type="ORF">A1O5_05752</name>
</gene>
<evidence type="ECO:0000256" key="4">
    <source>
        <dbReference type="ARBA" id="ARBA00022692"/>
    </source>
</evidence>
<evidence type="ECO:0000256" key="1">
    <source>
        <dbReference type="ARBA" id="ARBA00004141"/>
    </source>
</evidence>
<dbReference type="HOGENOM" id="CLU_001265_30_13_1"/>
<dbReference type="NCBIfam" id="TIGR00879">
    <property type="entry name" value="SP"/>
    <property type="match status" value="1"/>
</dbReference>
<keyword evidence="6 8" id="KW-0472">Membrane</keyword>
<evidence type="ECO:0000256" key="2">
    <source>
        <dbReference type="ARBA" id="ARBA00010992"/>
    </source>
</evidence>